<dbReference type="InterPro" id="IPR028263">
    <property type="entry name" value="FliG_N"/>
</dbReference>
<keyword evidence="6 11" id="KW-0145">Chemotaxis</keyword>
<dbReference type="SUPFAM" id="SSF48029">
    <property type="entry name" value="FliG"/>
    <property type="match status" value="2"/>
</dbReference>
<dbReference type="GO" id="GO:0003774">
    <property type="term" value="F:cytoskeletal motor activity"/>
    <property type="evidence" value="ECO:0007669"/>
    <property type="project" value="InterPro"/>
</dbReference>
<accession>A0A1X7AGX4</accession>
<proteinExistence type="inferred from homology"/>
<protein>
    <recommendedName>
        <fullName evidence="4 11">Flagellar motor switch protein FliG</fullName>
    </recommendedName>
</protein>
<reference evidence="15 16" key="1">
    <citation type="submission" date="2017-03" db="EMBL/GenBank/DDBJ databases">
        <authorList>
            <person name="Afonso C.L."/>
            <person name="Miller P.J."/>
            <person name="Scott M.A."/>
            <person name="Spackman E."/>
            <person name="Goraichik I."/>
            <person name="Dimitrov K.M."/>
            <person name="Suarez D.L."/>
            <person name="Swayne D.E."/>
        </authorList>
    </citation>
    <scope>NUCLEOTIDE SEQUENCE [LARGE SCALE GENOMIC DNA]</scope>
    <source>
        <strain evidence="15">SB41UT1</strain>
    </source>
</reference>
<dbReference type="GO" id="GO:0009425">
    <property type="term" value="C:bacterial-type flagellum basal body"/>
    <property type="evidence" value="ECO:0007669"/>
    <property type="project" value="UniProtKB-SubCell"/>
</dbReference>
<dbReference type="Proteomes" id="UP000196573">
    <property type="component" value="Unassembled WGS sequence"/>
</dbReference>
<evidence type="ECO:0000259" key="12">
    <source>
        <dbReference type="Pfam" id="PF01706"/>
    </source>
</evidence>
<feature type="domain" description="Flagellar motor switch protein FliG N-terminal" evidence="14">
    <location>
        <begin position="13"/>
        <end position="110"/>
    </location>
</feature>
<dbReference type="RefSeq" id="WP_087107644.1">
    <property type="nucleotide sequence ID" value="NZ_CBCSCN010000001.1"/>
</dbReference>
<keyword evidence="11" id="KW-0997">Cell inner membrane</keyword>
<keyword evidence="15" id="KW-0966">Cell projection</keyword>
<feature type="domain" description="Flagellar motor switch protein FliG middle" evidence="13">
    <location>
        <begin position="125"/>
        <end position="195"/>
    </location>
</feature>
<dbReference type="InterPro" id="IPR000090">
    <property type="entry name" value="Flg_Motor_Flig"/>
</dbReference>
<keyword evidence="9 11" id="KW-0975">Bacterial flagellum</keyword>
<evidence type="ECO:0000256" key="8">
    <source>
        <dbReference type="ARBA" id="ARBA00023136"/>
    </source>
</evidence>
<dbReference type="PIRSF" id="PIRSF003161">
    <property type="entry name" value="FliG"/>
    <property type="match status" value="1"/>
</dbReference>
<dbReference type="PANTHER" id="PTHR30534:SF0">
    <property type="entry name" value="FLAGELLAR MOTOR SWITCH PROTEIN FLIG"/>
    <property type="match status" value="1"/>
</dbReference>
<evidence type="ECO:0000256" key="3">
    <source>
        <dbReference type="ARBA" id="ARBA00010299"/>
    </source>
</evidence>
<dbReference type="PANTHER" id="PTHR30534">
    <property type="entry name" value="FLAGELLAR MOTOR SWITCH PROTEIN FLIG"/>
    <property type="match status" value="1"/>
</dbReference>
<comment type="subcellular location">
    <subcellularLocation>
        <location evidence="1 11">Bacterial flagellum basal body</location>
    </subcellularLocation>
    <subcellularLocation>
        <location evidence="2 11">Cell inner membrane</location>
        <topology evidence="2 11">Peripheral membrane protein</topology>
        <orientation evidence="2 11">Cytoplasmic side</orientation>
    </subcellularLocation>
</comment>
<dbReference type="GO" id="GO:0005886">
    <property type="term" value="C:plasma membrane"/>
    <property type="evidence" value="ECO:0007669"/>
    <property type="project" value="UniProtKB-SubCell"/>
</dbReference>
<keyword evidence="5 11" id="KW-1003">Cell membrane</keyword>
<gene>
    <name evidence="15" type="primary">fliG_1</name>
    <name evidence="15" type="ORF">EHSB41UT_01081</name>
</gene>
<dbReference type="EMBL" id="FWPT01000002">
    <property type="protein sequence ID" value="SMA39693.1"/>
    <property type="molecule type" value="Genomic_DNA"/>
</dbReference>
<evidence type="ECO:0000259" key="13">
    <source>
        <dbReference type="Pfam" id="PF14841"/>
    </source>
</evidence>
<evidence type="ECO:0000256" key="5">
    <source>
        <dbReference type="ARBA" id="ARBA00022475"/>
    </source>
</evidence>
<dbReference type="InterPro" id="IPR032779">
    <property type="entry name" value="FliG_M"/>
</dbReference>
<dbReference type="Gene3D" id="1.10.220.30">
    <property type="match status" value="3"/>
</dbReference>
<comment type="similarity">
    <text evidence="3 11">Belongs to the FliG family.</text>
</comment>
<dbReference type="PRINTS" id="PR00954">
    <property type="entry name" value="FLGMOTORFLIG"/>
</dbReference>
<keyword evidence="8 11" id="KW-0472">Membrane</keyword>
<evidence type="ECO:0000256" key="9">
    <source>
        <dbReference type="ARBA" id="ARBA00023143"/>
    </source>
</evidence>
<dbReference type="AlphaFoldDB" id="A0A1X7AGX4"/>
<organism evidence="15 16">
    <name type="scientific">Parendozoicomonas haliclonae</name>
    <dbReference type="NCBI Taxonomy" id="1960125"/>
    <lineage>
        <taxon>Bacteria</taxon>
        <taxon>Pseudomonadati</taxon>
        <taxon>Pseudomonadota</taxon>
        <taxon>Gammaproteobacteria</taxon>
        <taxon>Oceanospirillales</taxon>
        <taxon>Endozoicomonadaceae</taxon>
        <taxon>Parendozoicomonas</taxon>
    </lineage>
</organism>
<evidence type="ECO:0000256" key="4">
    <source>
        <dbReference type="ARBA" id="ARBA00021870"/>
    </source>
</evidence>
<evidence type="ECO:0000256" key="7">
    <source>
        <dbReference type="ARBA" id="ARBA00022779"/>
    </source>
</evidence>
<dbReference type="GO" id="GO:0071973">
    <property type="term" value="P:bacterial-type flagellum-dependent cell motility"/>
    <property type="evidence" value="ECO:0007669"/>
    <property type="project" value="InterPro"/>
</dbReference>
<dbReference type="InterPro" id="IPR011002">
    <property type="entry name" value="FliG_a-hlx"/>
</dbReference>
<evidence type="ECO:0000256" key="11">
    <source>
        <dbReference type="PIRNR" id="PIRNR003161"/>
    </source>
</evidence>
<evidence type="ECO:0000256" key="6">
    <source>
        <dbReference type="ARBA" id="ARBA00022500"/>
    </source>
</evidence>
<evidence type="ECO:0000259" key="14">
    <source>
        <dbReference type="Pfam" id="PF14842"/>
    </source>
</evidence>
<dbReference type="Pfam" id="PF14841">
    <property type="entry name" value="FliG_M"/>
    <property type="match status" value="1"/>
</dbReference>
<comment type="function">
    <text evidence="10 11">FliG is one of three proteins (FliG, FliN, FliM) that forms the rotor-mounted switch complex (C ring), located at the base of the basal body. This complex interacts with the CheY and CheZ chemotaxis proteins, in addition to contacting components of the motor that determine the direction of flagellar rotation.</text>
</comment>
<evidence type="ECO:0000313" key="16">
    <source>
        <dbReference type="Proteomes" id="UP000196573"/>
    </source>
</evidence>
<dbReference type="InterPro" id="IPR023087">
    <property type="entry name" value="Flg_Motor_Flig_C"/>
</dbReference>
<keyword evidence="7 11" id="KW-0283">Flagellar rotation</keyword>
<keyword evidence="15" id="KW-0282">Flagellum</keyword>
<evidence type="ECO:0000256" key="10">
    <source>
        <dbReference type="ARBA" id="ARBA00025598"/>
    </source>
</evidence>
<evidence type="ECO:0000256" key="2">
    <source>
        <dbReference type="ARBA" id="ARBA00004515"/>
    </source>
</evidence>
<evidence type="ECO:0000313" key="15">
    <source>
        <dbReference type="EMBL" id="SMA39693.1"/>
    </source>
</evidence>
<evidence type="ECO:0000256" key="1">
    <source>
        <dbReference type="ARBA" id="ARBA00004117"/>
    </source>
</evidence>
<dbReference type="GO" id="GO:0006935">
    <property type="term" value="P:chemotaxis"/>
    <property type="evidence" value="ECO:0007669"/>
    <property type="project" value="UniProtKB-KW"/>
</dbReference>
<keyword evidence="16" id="KW-1185">Reference proteome</keyword>
<dbReference type="OrthoDB" id="9780302at2"/>
<dbReference type="Pfam" id="PF01706">
    <property type="entry name" value="FliG_C"/>
    <property type="match status" value="1"/>
</dbReference>
<feature type="domain" description="Flagellar motor switch protein FliG C-terminal" evidence="12">
    <location>
        <begin position="228"/>
        <end position="332"/>
    </location>
</feature>
<sequence>MSEQNASQDQANSGTQNVAVLMLSLGEEGASEIFKHLSPQEIRQVTMAMAQMPPLKRDEVQGVLGQFFHQYRYESGLLGGTKQFLQRSLNKALPAKDADSMIDSVFGQESTTTSLEMIKWMDTAMIAEMIANEHPQLQAVVLAYLEPEQASQVLQRLPEANHQELLSRIARLEELHPSILQELNEMFDQNMIKMTSSHNKSVGGLRQVADLMNRMNENSARQLLEHFKGSDTTLADQIEEQMFVFEHLTKLTDENLAKVITEVPQETLALGLKGASDKLMGKILANMAKRTARYLQNDIDNLGSVRASQVQKARQDILDVARKLADSGEIELSAQDEEMIE</sequence>
<dbReference type="Pfam" id="PF14842">
    <property type="entry name" value="FliG_N"/>
    <property type="match status" value="1"/>
</dbReference>
<name>A0A1X7AGX4_9GAMM</name>
<dbReference type="NCBIfam" id="TIGR00207">
    <property type="entry name" value="fliG"/>
    <property type="match status" value="1"/>
</dbReference>
<keyword evidence="15" id="KW-0969">Cilium</keyword>